<dbReference type="SUPFAM" id="SSF51351">
    <property type="entry name" value="Triosephosphate isomerase (TIM)"/>
    <property type="match status" value="1"/>
</dbReference>
<comment type="caution">
    <text evidence="2">The sequence shown here is derived from an EMBL/GenBank/DDBJ whole genome shotgun (WGS) entry which is preliminary data.</text>
</comment>
<evidence type="ECO:0008006" key="3">
    <source>
        <dbReference type="Google" id="ProtNLM"/>
    </source>
</evidence>
<name>A0A645DBW5_9ZZZZ</name>
<dbReference type="AlphaFoldDB" id="A0A645DBW5"/>
<dbReference type="InterPro" id="IPR000652">
    <property type="entry name" value="Triosephosphate_isomerase"/>
</dbReference>
<reference evidence="2" key="1">
    <citation type="submission" date="2019-08" db="EMBL/GenBank/DDBJ databases">
        <authorList>
            <person name="Kucharzyk K."/>
            <person name="Murdoch R.W."/>
            <person name="Higgins S."/>
            <person name="Loffler F."/>
        </authorList>
    </citation>
    <scope>NUCLEOTIDE SEQUENCE</scope>
</reference>
<dbReference type="PROSITE" id="PS51440">
    <property type="entry name" value="TIM_2"/>
    <property type="match status" value="1"/>
</dbReference>
<dbReference type="GO" id="GO:0004807">
    <property type="term" value="F:triose-phosphate isomerase activity"/>
    <property type="evidence" value="ECO:0007669"/>
    <property type="project" value="InterPro"/>
</dbReference>
<accession>A0A645DBW5</accession>
<proteinExistence type="predicted"/>
<gene>
    <name evidence="2" type="ORF">SDC9_133597</name>
</gene>
<organism evidence="2">
    <name type="scientific">bioreactor metagenome</name>
    <dbReference type="NCBI Taxonomy" id="1076179"/>
    <lineage>
        <taxon>unclassified sequences</taxon>
        <taxon>metagenomes</taxon>
        <taxon>ecological metagenomes</taxon>
    </lineage>
</organism>
<keyword evidence="1" id="KW-0413">Isomerase</keyword>
<protein>
    <recommendedName>
        <fullName evidence="3">Triose-phosphate isomerase</fullName>
    </recommendedName>
</protein>
<evidence type="ECO:0000256" key="1">
    <source>
        <dbReference type="ARBA" id="ARBA00023235"/>
    </source>
</evidence>
<dbReference type="InterPro" id="IPR035990">
    <property type="entry name" value="TIM_sf"/>
</dbReference>
<dbReference type="Gene3D" id="3.20.20.70">
    <property type="entry name" value="Aldolase class I"/>
    <property type="match status" value="1"/>
</dbReference>
<dbReference type="NCBIfam" id="NF003302">
    <property type="entry name" value="PRK04302.1"/>
    <property type="match status" value="1"/>
</dbReference>
<dbReference type="EMBL" id="VSSQ01034534">
    <property type="protein sequence ID" value="MPM86508.1"/>
    <property type="molecule type" value="Genomic_DNA"/>
</dbReference>
<dbReference type="Pfam" id="PF00121">
    <property type="entry name" value="TIM"/>
    <property type="match status" value="1"/>
</dbReference>
<evidence type="ECO:0000313" key="2">
    <source>
        <dbReference type="EMBL" id="MPM86508.1"/>
    </source>
</evidence>
<dbReference type="InterPro" id="IPR013785">
    <property type="entry name" value="Aldolase_TIM"/>
</dbReference>
<sequence length="235" mass="24999">MLKNFALKPPFFEIGPKSYLYGDDVLKLALIADAAAKKYDVDVIFTTPVVDIRRVAEATERIFVIAPHMDPLKPGRGLADTLPESLVAAGAKGVMLNHCEKMVSLAALAATIRRADEVGLATIVCTDTSAESAAVARLKPNIIVAEPTDLIGSGKVSDMDYVKKSIQTVKEIDPDIFVLQGAGISSGADVYRVIFAGAEATGSSSGIINAPDRAEMVDEMIGSVRKAWNDRHAKA</sequence>